<organism evidence="2 3">
    <name type="scientific">Eufriesea mexicana</name>
    <dbReference type="NCBI Taxonomy" id="516756"/>
    <lineage>
        <taxon>Eukaryota</taxon>
        <taxon>Metazoa</taxon>
        <taxon>Ecdysozoa</taxon>
        <taxon>Arthropoda</taxon>
        <taxon>Hexapoda</taxon>
        <taxon>Insecta</taxon>
        <taxon>Pterygota</taxon>
        <taxon>Neoptera</taxon>
        <taxon>Endopterygota</taxon>
        <taxon>Hymenoptera</taxon>
        <taxon>Apocrita</taxon>
        <taxon>Aculeata</taxon>
        <taxon>Apoidea</taxon>
        <taxon>Anthophila</taxon>
        <taxon>Apidae</taxon>
        <taxon>Eufriesea</taxon>
    </lineage>
</organism>
<dbReference type="EMBL" id="KQ762408">
    <property type="protein sequence ID" value="OAD55884.1"/>
    <property type="molecule type" value="Genomic_DNA"/>
</dbReference>
<reference evidence="2 3" key="1">
    <citation type="submission" date="2015-07" db="EMBL/GenBank/DDBJ databases">
        <title>The genome of Eufriesea mexicana.</title>
        <authorList>
            <person name="Pan H."/>
            <person name="Kapheim K."/>
        </authorList>
    </citation>
    <scope>NUCLEOTIDE SEQUENCE [LARGE SCALE GENOMIC DNA]</scope>
    <source>
        <strain evidence="2">0111107269</strain>
        <tissue evidence="2">Whole body</tissue>
    </source>
</reference>
<protein>
    <submittedName>
        <fullName evidence="2">Uncharacterized protein</fullName>
    </submittedName>
</protein>
<name>A0A310SA76_9HYME</name>
<sequence length="90" mass="10850">MDHVRVNLYGADFKNEQRAEKKGESEDERGKNKNDTFERRSERSIDYERFSYFVEESSATNRITHTFLKQRQTGEEQREKIRFATHSRDT</sequence>
<evidence type="ECO:0000313" key="2">
    <source>
        <dbReference type="EMBL" id="OAD55884.1"/>
    </source>
</evidence>
<feature type="compositionally biased region" description="Basic and acidic residues" evidence="1">
    <location>
        <begin position="13"/>
        <end position="41"/>
    </location>
</feature>
<keyword evidence="3" id="KW-1185">Reference proteome</keyword>
<accession>A0A310SA76</accession>
<feature type="compositionally biased region" description="Basic and acidic residues" evidence="1">
    <location>
        <begin position="72"/>
        <end position="90"/>
    </location>
</feature>
<gene>
    <name evidence="2" type="ORF">WN48_04178</name>
</gene>
<proteinExistence type="predicted"/>
<dbReference type="AlphaFoldDB" id="A0A310SA76"/>
<feature type="region of interest" description="Disordered" evidence="1">
    <location>
        <begin position="1"/>
        <end position="41"/>
    </location>
</feature>
<feature type="region of interest" description="Disordered" evidence="1">
    <location>
        <begin position="70"/>
        <end position="90"/>
    </location>
</feature>
<evidence type="ECO:0000313" key="3">
    <source>
        <dbReference type="Proteomes" id="UP000250275"/>
    </source>
</evidence>
<dbReference type="Proteomes" id="UP000250275">
    <property type="component" value="Unassembled WGS sequence"/>
</dbReference>
<evidence type="ECO:0000256" key="1">
    <source>
        <dbReference type="SAM" id="MobiDB-lite"/>
    </source>
</evidence>